<dbReference type="RefSeq" id="WP_230217887.1">
    <property type="nucleotide sequence ID" value="NZ_JAJKFT010000004.1"/>
</dbReference>
<sequence>MSSADSTLACNQKKNDDVESRVRAITDLLERALAQDPESFSVSTAMAVGSYDPQQLDQAKQAVYRKVIVRAWEDGQLTPDEQETARWIAEKLELPEGEYTAIELELAKKQFASALSRAMADGVLDADDQRRLQKISDTIGMPMSTFAGVFFQAEGEKFLRGMFLEAIADNHLMSEEWASLLSSADKLGISHQEFLQAIRFQAREFVEHVIVDAKADGVISPHEEETMVWLLQQLEMPSDFCQYAVGEMARLKSRVEGSPALEVMTISRDLRDRIWRKYNGRCGACGAGNYLEMVRIIPKAMGGGDDEANIQLLCRRCVGQTHA</sequence>
<dbReference type="Pfam" id="PF16940">
    <property type="entry name" value="Tic110"/>
    <property type="match status" value="1"/>
</dbReference>
<dbReference type="AlphaFoldDB" id="A0A9X1MN48"/>
<dbReference type="InterPro" id="IPR029024">
    <property type="entry name" value="TerB-like"/>
</dbReference>
<keyword evidence="2" id="KW-0540">Nuclease</keyword>
<dbReference type="GO" id="GO:0004519">
    <property type="term" value="F:endonuclease activity"/>
    <property type="evidence" value="ECO:0007669"/>
    <property type="project" value="UniProtKB-KW"/>
</dbReference>
<dbReference type="InterPro" id="IPR003615">
    <property type="entry name" value="HNH_nuc"/>
</dbReference>
<protein>
    <submittedName>
        <fullName evidence="2">HNH endonuclease</fullName>
    </submittedName>
</protein>
<dbReference type="EMBL" id="JAJKFT010000004">
    <property type="protein sequence ID" value="MCC9628534.1"/>
    <property type="molecule type" value="Genomic_DNA"/>
</dbReference>
<dbReference type="InterPro" id="IPR002711">
    <property type="entry name" value="HNH"/>
</dbReference>
<comment type="caution">
    <text evidence="2">The sequence shown here is derived from an EMBL/GenBank/DDBJ whole genome shotgun (WGS) entry which is preliminary data.</text>
</comment>
<dbReference type="InterPro" id="IPR031610">
    <property type="entry name" value="TIC110"/>
</dbReference>
<dbReference type="GO" id="GO:0003676">
    <property type="term" value="F:nucleic acid binding"/>
    <property type="evidence" value="ECO:0007669"/>
    <property type="project" value="InterPro"/>
</dbReference>
<gene>
    <name evidence="2" type="ORF">LOC68_09010</name>
</gene>
<evidence type="ECO:0000313" key="3">
    <source>
        <dbReference type="Proteomes" id="UP001139103"/>
    </source>
</evidence>
<keyword evidence="2" id="KW-0255">Endonuclease</keyword>
<dbReference type="Proteomes" id="UP001139103">
    <property type="component" value="Unassembled WGS sequence"/>
</dbReference>
<dbReference type="Pfam" id="PF01844">
    <property type="entry name" value="HNH"/>
    <property type="match status" value="1"/>
</dbReference>
<evidence type="ECO:0000313" key="2">
    <source>
        <dbReference type="EMBL" id="MCC9628534.1"/>
    </source>
</evidence>
<evidence type="ECO:0000259" key="1">
    <source>
        <dbReference type="Pfam" id="PF01844"/>
    </source>
</evidence>
<reference evidence="2" key="1">
    <citation type="submission" date="2021-11" db="EMBL/GenBank/DDBJ databases">
        <title>Genome sequence.</title>
        <authorList>
            <person name="Sun Q."/>
        </authorList>
    </citation>
    <scope>NUCLEOTIDE SEQUENCE</scope>
    <source>
        <strain evidence="2">JC732</strain>
    </source>
</reference>
<accession>A0A9X1MN48</accession>
<feature type="domain" description="HNH" evidence="1">
    <location>
        <begin position="282"/>
        <end position="317"/>
    </location>
</feature>
<dbReference type="GO" id="GO:0008270">
    <property type="term" value="F:zinc ion binding"/>
    <property type="evidence" value="ECO:0007669"/>
    <property type="project" value="InterPro"/>
</dbReference>
<keyword evidence="3" id="KW-1185">Reference proteome</keyword>
<name>A0A9X1MN48_9BACT</name>
<dbReference type="SUPFAM" id="SSF158682">
    <property type="entry name" value="TerB-like"/>
    <property type="match status" value="1"/>
</dbReference>
<dbReference type="CDD" id="cd00085">
    <property type="entry name" value="HNHc"/>
    <property type="match status" value="1"/>
</dbReference>
<organism evidence="2 3">
    <name type="scientific">Blastopirellula sediminis</name>
    <dbReference type="NCBI Taxonomy" id="2894196"/>
    <lineage>
        <taxon>Bacteria</taxon>
        <taxon>Pseudomonadati</taxon>
        <taxon>Planctomycetota</taxon>
        <taxon>Planctomycetia</taxon>
        <taxon>Pirellulales</taxon>
        <taxon>Pirellulaceae</taxon>
        <taxon>Blastopirellula</taxon>
    </lineage>
</organism>
<dbReference type="Gene3D" id="1.10.30.50">
    <property type="match status" value="1"/>
</dbReference>
<proteinExistence type="predicted"/>
<keyword evidence="2" id="KW-0378">Hydrolase</keyword>